<feature type="transmembrane region" description="Helical" evidence="4">
    <location>
        <begin position="168"/>
        <end position="186"/>
    </location>
</feature>
<dbReference type="Proteomes" id="UP000541421">
    <property type="component" value="Unassembled WGS sequence"/>
</dbReference>
<dbReference type="AlphaFoldDB" id="A0A7Y4P4N1"/>
<feature type="transmembrane region" description="Helical" evidence="4">
    <location>
        <begin position="104"/>
        <end position="127"/>
    </location>
</feature>
<name>A0A7Y4P4N1_9BURK</name>
<feature type="transmembrane region" description="Helical" evidence="4">
    <location>
        <begin position="282"/>
        <end position="300"/>
    </location>
</feature>
<dbReference type="Pfam" id="PF07690">
    <property type="entry name" value="MFS_1"/>
    <property type="match status" value="1"/>
</dbReference>
<protein>
    <submittedName>
        <fullName evidence="6">MFS transporter</fullName>
    </submittedName>
</protein>
<evidence type="ECO:0000313" key="6">
    <source>
        <dbReference type="EMBL" id="NOL48883.1"/>
    </source>
</evidence>
<dbReference type="GO" id="GO:0022857">
    <property type="term" value="F:transmembrane transporter activity"/>
    <property type="evidence" value="ECO:0007669"/>
    <property type="project" value="InterPro"/>
</dbReference>
<dbReference type="SUPFAM" id="SSF103473">
    <property type="entry name" value="MFS general substrate transporter"/>
    <property type="match status" value="1"/>
</dbReference>
<feature type="transmembrane region" description="Helical" evidence="4">
    <location>
        <begin position="255"/>
        <end position="275"/>
    </location>
</feature>
<feature type="transmembrane region" description="Helical" evidence="4">
    <location>
        <begin position="218"/>
        <end position="243"/>
    </location>
</feature>
<dbReference type="RefSeq" id="WP_171587876.1">
    <property type="nucleotide sequence ID" value="NZ_JABGBO010000002.1"/>
</dbReference>
<accession>A0A7Y4P4N1</accession>
<dbReference type="PANTHER" id="PTHR11360:SF284">
    <property type="entry name" value="EG:103B4.3 PROTEIN-RELATED"/>
    <property type="match status" value="1"/>
</dbReference>
<feature type="transmembrane region" description="Helical" evidence="4">
    <location>
        <begin position="342"/>
        <end position="361"/>
    </location>
</feature>
<feature type="domain" description="Major facilitator superfamily (MFS) profile" evidence="5">
    <location>
        <begin position="1"/>
        <end position="397"/>
    </location>
</feature>
<feature type="transmembrane region" description="Helical" evidence="4">
    <location>
        <begin position="373"/>
        <end position="392"/>
    </location>
</feature>
<dbReference type="PROSITE" id="PS50850">
    <property type="entry name" value="MFS"/>
    <property type="match status" value="1"/>
</dbReference>
<sequence>MNTTNTGTIPLRQLLICGSIIVTLSMGIRHGFGLWQLPIIATNGWDRSTFSFAIALQNLSWGFFGIFLGMLADRLGAYRVLMLGSLTYALGLLGMAYSTTPLGFFLSTGCLIGFAQSGTTYAVVYGVLGRNISPDKRSWAMGLIAAAGSFGQFFMVPVENVLIDWLDWQNALVFCAILSLSIIILARGLRESAIGGGHHAGQQSIKEAIVEAFSYRSFLLLIVGYFTCGFQVVFIGVHLPSYIKDFGMQPHVGSIALALIGLFNIFGTYGIGLLGQKYPKRFLLLGIYMLRAIVIIIFISTPLSPMSVYVFAATMGLLWLSTVPPTNAIVAQVFGLRHFSMLSGCVFFSHQIGSFLGVWLGGVLYDTYGSYDLVWYISIGLSVLAALVHIWVNEGPHRRLAQSIA</sequence>
<feature type="transmembrane region" description="Helical" evidence="4">
    <location>
        <begin position="139"/>
        <end position="156"/>
    </location>
</feature>
<dbReference type="InterPro" id="IPR036259">
    <property type="entry name" value="MFS_trans_sf"/>
</dbReference>
<evidence type="ECO:0000259" key="5">
    <source>
        <dbReference type="PROSITE" id="PS50850"/>
    </source>
</evidence>
<keyword evidence="2 4" id="KW-1133">Transmembrane helix</keyword>
<keyword evidence="7" id="KW-1185">Reference proteome</keyword>
<dbReference type="PANTHER" id="PTHR11360">
    <property type="entry name" value="MONOCARBOXYLATE TRANSPORTER"/>
    <property type="match status" value="1"/>
</dbReference>
<keyword evidence="3 4" id="KW-0472">Membrane</keyword>
<dbReference type="Gene3D" id="1.20.1250.20">
    <property type="entry name" value="MFS general substrate transporter like domains"/>
    <property type="match status" value="2"/>
</dbReference>
<gene>
    <name evidence="6" type="ORF">HKX40_01835</name>
</gene>
<organism evidence="6 7">
    <name type="scientific">Pelistega europaea</name>
    <dbReference type="NCBI Taxonomy" id="106147"/>
    <lineage>
        <taxon>Bacteria</taxon>
        <taxon>Pseudomonadati</taxon>
        <taxon>Pseudomonadota</taxon>
        <taxon>Betaproteobacteria</taxon>
        <taxon>Burkholderiales</taxon>
        <taxon>Alcaligenaceae</taxon>
        <taxon>Pelistega</taxon>
    </lineage>
</organism>
<comment type="caution">
    <text evidence="6">The sequence shown here is derived from an EMBL/GenBank/DDBJ whole genome shotgun (WGS) entry which is preliminary data.</text>
</comment>
<evidence type="ECO:0000256" key="3">
    <source>
        <dbReference type="ARBA" id="ARBA00023136"/>
    </source>
</evidence>
<proteinExistence type="predicted"/>
<dbReference type="InterPro" id="IPR020846">
    <property type="entry name" value="MFS_dom"/>
</dbReference>
<evidence type="ECO:0000256" key="4">
    <source>
        <dbReference type="SAM" id="Phobius"/>
    </source>
</evidence>
<evidence type="ECO:0000256" key="1">
    <source>
        <dbReference type="ARBA" id="ARBA00022692"/>
    </source>
</evidence>
<dbReference type="EMBL" id="JABGBO010000002">
    <property type="protein sequence ID" value="NOL48883.1"/>
    <property type="molecule type" value="Genomic_DNA"/>
</dbReference>
<dbReference type="InterPro" id="IPR011701">
    <property type="entry name" value="MFS"/>
</dbReference>
<keyword evidence="1 4" id="KW-0812">Transmembrane</keyword>
<evidence type="ECO:0000313" key="7">
    <source>
        <dbReference type="Proteomes" id="UP000541421"/>
    </source>
</evidence>
<dbReference type="CDD" id="cd17355">
    <property type="entry name" value="MFS_YcxA_like"/>
    <property type="match status" value="1"/>
</dbReference>
<feature type="transmembrane region" description="Helical" evidence="4">
    <location>
        <begin position="78"/>
        <end position="98"/>
    </location>
</feature>
<feature type="transmembrane region" description="Helical" evidence="4">
    <location>
        <begin position="52"/>
        <end position="71"/>
    </location>
</feature>
<dbReference type="InterPro" id="IPR050327">
    <property type="entry name" value="Proton-linked_MCT"/>
</dbReference>
<evidence type="ECO:0000256" key="2">
    <source>
        <dbReference type="ARBA" id="ARBA00022989"/>
    </source>
</evidence>
<feature type="transmembrane region" description="Helical" evidence="4">
    <location>
        <begin position="12"/>
        <end position="32"/>
    </location>
</feature>
<feature type="transmembrane region" description="Helical" evidence="4">
    <location>
        <begin position="306"/>
        <end position="330"/>
    </location>
</feature>
<reference evidence="6 7" key="1">
    <citation type="submission" date="2020-05" db="EMBL/GenBank/DDBJ databases">
        <authorList>
            <person name="Niu N."/>
        </authorList>
    </citation>
    <scope>NUCLEOTIDE SEQUENCE [LARGE SCALE GENOMIC DNA]</scope>
    <source>
        <strain evidence="6 7">LMG10982</strain>
    </source>
</reference>